<organism evidence="1">
    <name type="scientific">Solanum chilense</name>
    <name type="common">Tomato</name>
    <name type="synonym">Lycopersicon chilense</name>
    <dbReference type="NCBI Taxonomy" id="4083"/>
    <lineage>
        <taxon>Eukaryota</taxon>
        <taxon>Viridiplantae</taxon>
        <taxon>Streptophyta</taxon>
        <taxon>Embryophyta</taxon>
        <taxon>Tracheophyta</taxon>
        <taxon>Spermatophyta</taxon>
        <taxon>Magnoliopsida</taxon>
        <taxon>eudicotyledons</taxon>
        <taxon>Gunneridae</taxon>
        <taxon>Pentapetalae</taxon>
        <taxon>asterids</taxon>
        <taxon>lamiids</taxon>
        <taxon>Solanales</taxon>
        <taxon>Solanaceae</taxon>
        <taxon>Solanoideae</taxon>
        <taxon>Solaneae</taxon>
        <taxon>Solanum</taxon>
        <taxon>Solanum subgen. Lycopersicon</taxon>
    </lineage>
</organism>
<protein>
    <submittedName>
        <fullName evidence="1">Uncharacterized protein</fullName>
    </submittedName>
</protein>
<name>A0A6N2CG04_SOLCI</name>
<comment type="caution">
    <text evidence="1">The sequence shown here is derived from an EMBL/GenBank/DDBJ whole genome shotgun (WGS) entry which is preliminary data.</text>
</comment>
<evidence type="ECO:0000313" key="1">
    <source>
        <dbReference type="EMBL" id="TMX03702.1"/>
    </source>
</evidence>
<dbReference type="EMBL" id="RXGB01000385">
    <property type="protein sequence ID" value="TMX03702.1"/>
    <property type="molecule type" value="Genomic_DNA"/>
</dbReference>
<gene>
    <name evidence="1" type="ORF">EJD97_014750</name>
</gene>
<accession>A0A6N2CG04</accession>
<sequence>MAHENFFAPMQISHPQEQIMICLYVVLLVNDPLWLQSDLLFHCQPNLPNVGSLVEYHLFPSLYRARER</sequence>
<proteinExistence type="predicted"/>
<reference evidence="1" key="1">
    <citation type="submission" date="2019-05" db="EMBL/GenBank/DDBJ databases">
        <title>The de novo reference genome and transcriptome assemblies of the wild tomato species Solanum chilense.</title>
        <authorList>
            <person name="Stam R."/>
            <person name="Nosenko T."/>
            <person name="Hoerger A.C."/>
            <person name="Stephan W."/>
            <person name="Seidel M.A."/>
            <person name="Kuhn J.M.M."/>
            <person name="Haberer G."/>
            <person name="Tellier A."/>
        </authorList>
    </citation>
    <scope>NUCLEOTIDE SEQUENCE</scope>
    <source>
        <tissue evidence="1">Mature leaves</tissue>
    </source>
</reference>
<dbReference type="AlphaFoldDB" id="A0A6N2CG04"/>